<reference evidence="1" key="1">
    <citation type="submission" date="2022-04" db="EMBL/GenBank/DDBJ databases">
        <title>A functionally conserved STORR gene fusion in Papaver species that diverged 16.8 million years ago.</title>
        <authorList>
            <person name="Catania T."/>
        </authorList>
    </citation>
    <scope>NUCLEOTIDE SEQUENCE</scope>
    <source>
        <strain evidence="1">S-188037</strain>
    </source>
</reference>
<comment type="caution">
    <text evidence="1">The sequence shown here is derived from an EMBL/GenBank/DDBJ whole genome shotgun (WGS) entry which is preliminary data.</text>
</comment>
<keyword evidence="2" id="KW-1185">Reference proteome</keyword>
<dbReference type="EMBL" id="JAJJMB010002922">
    <property type="protein sequence ID" value="KAI3950113.1"/>
    <property type="molecule type" value="Genomic_DNA"/>
</dbReference>
<dbReference type="AlphaFoldDB" id="A0AAD4XVH7"/>
<name>A0AAD4XVH7_9MAGN</name>
<organism evidence="1 2">
    <name type="scientific">Papaver atlanticum</name>
    <dbReference type="NCBI Taxonomy" id="357466"/>
    <lineage>
        <taxon>Eukaryota</taxon>
        <taxon>Viridiplantae</taxon>
        <taxon>Streptophyta</taxon>
        <taxon>Embryophyta</taxon>
        <taxon>Tracheophyta</taxon>
        <taxon>Spermatophyta</taxon>
        <taxon>Magnoliopsida</taxon>
        <taxon>Ranunculales</taxon>
        <taxon>Papaveraceae</taxon>
        <taxon>Papaveroideae</taxon>
        <taxon>Papaver</taxon>
    </lineage>
</organism>
<proteinExistence type="predicted"/>
<gene>
    <name evidence="1" type="ORF">MKW98_008558</name>
</gene>
<dbReference type="Proteomes" id="UP001202328">
    <property type="component" value="Unassembled WGS sequence"/>
</dbReference>
<evidence type="ECO:0000313" key="2">
    <source>
        <dbReference type="Proteomes" id="UP001202328"/>
    </source>
</evidence>
<sequence length="68" mass="7736">METAGTRPVTRRPTMTAEQLATQRAMNAEVEGYTELGPQHRGKEKQIGCICLRGSQYFFWQRCSSIID</sequence>
<protein>
    <submittedName>
        <fullName evidence="1">Uncharacterized protein</fullName>
    </submittedName>
</protein>
<evidence type="ECO:0000313" key="1">
    <source>
        <dbReference type="EMBL" id="KAI3950113.1"/>
    </source>
</evidence>
<accession>A0AAD4XVH7</accession>